<sequence length="386" mass="42663">MTAFGPTHTKHLLLAAVLIFGASWMFLVHTENGSSTLSSLRGHVGATLGRHGSDQHSSGTGSVYNSTLGFQEVFTIGLPDRTDKSDALSLMSAVTGFSITWLDGVRGTTIPDKALPIGWDRKGGASDTVLGSWRGHMNAFRRIIDQGLTSALVLEDDMDWDVSLKDRLADFADAARELQEQKGSWFAEPRERNTSIATRDSPYGQDWDMLWIGSCASTFGPLLPEHLQIPDSLRDDRQVLITDDDTVPPKHHRVGNAGWSWDGYPDRARVVYVPGDNICSFGYALSQTGARRALEYMSLQGQHKAFDNHLSDLCRLRVNGMRCISVVPSLFVHHRPRGRVAGDLDIQGGGGDEFREVGSTENVLYSTRLNLQRLLRGEKPVKQWDD</sequence>
<evidence type="ECO:0000313" key="4">
    <source>
        <dbReference type="EMBL" id="KXJ90510.1"/>
    </source>
</evidence>
<gene>
    <name evidence="4" type="ORF">Micbo1qcDRAFT_226473</name>
</gene>
<evidence type="ECO:0000256" key="1">
    <source>
        <dbReference type="ARBA" id="ARBA00006721"/>
    </source>
</evidence>
<evidence type="ECO:0000256" key="3">
    <source>
        <dbReference type="ARBA" id="ARBA00022679"/>
    </source>
</evidence>
<keyword evidence="3" id="KW-0808">Transferase</keyword>
<comment type="similarity">
    <text evidence="1">Belongs to the glycosyltransferase 25 family.</text>
</comment>
<evidence type="ECO:0000313" key="5">
    <source>
        <dbReference type="Proteomes" id="UP000070501"/>
    </source>
</evidence>
<dbReference type="InParanoid" id="A0A136IZV7"/>
<name>A0A136IZV7_9PEZI</name>
<dbReference type="CDD" id="cd06532">
    <property type="entry name" value="Glyco_transf_25"/>
    <property type="match status" value="1"/>
</dbReference>
<keyword evidence="2" id="KW-0328">Glycosyltransferase</keyword>
<evidence type="ECO:0008006" key="6">
    <source>
        <dbReference type="Google" id="ProtNLM"/>
    </source>
</evidence>
<dbReference type="Proteomes" id="UP000070501">
    <property type="component" value="Unassembled WGS sequence"/>
</dbReference>
<organism evidence="4 5">
    <name type="scientific">Microdochium bolleyi</name>
    <dbReference type="NCBI Taxonomy" id="196109"/>
    <lineage>
        <taxon>Eukaryota</taxon>
        <taxon>Fungi</taxon>
        <taxon>Dikarya</taxon>
        <taxon>Ascomycota</taxon>
        <taxon>Pezizomycotina</taxon>
        <taxon>Sordariomycetes</taxon>
        <taxon>Xylariomycetidae</taxon>
        <taxon>Xylariales</taxon>
        <taxon>Microdochiaceae</taxon>
        <taxon>Microdochium</taxon>
    </lineage>
</organism>
<dbReference type="GO" id="GO:0016740">
    <property type="term" value="F:transferase activity"/>
    <property type="evidence" value="ECO:0007669"/>
    <property type="project" value="UniProtKB-KW"/>
</dbReference>
<dbReference type="OrthoDB" id="47375at2759"/>
<dbReference type="PANTHER" id="PTHR10730:SF53">
    <property type="entry name" value="GLYCOSYLTRANSFERASE 25 FAMILY MEMBER"/>
    <property type="match status" value="1"/>
</dbReference>
<dbReference type="InterPro" id="IPR050757">
    <property type="entry name" value="Collagen_mod_GT25"/>
</dbReference>
<dbReference type="AlphaFoldDB" id="A0A136IZV7"/>
<evidence type="ECO:0000256" key="2">
    <source>
        <dbReference type="ARBA" id="ARBA00022676"/>
    </source>
</evidence>
<reference evidence="5" key="1">
    <citation type="submission" date="2016-02" db="EMBL/GenBank/DDBJ databases">
        <title>Draft genome sequence of Microdochium bolleyi, a fungal endophyte of beachgrass.</title>
        <authorList>
            <consortium name="DOE Joint Genome Institute"/>
            <person name="David A.S."/>
            <person name="May G."/>
            <person name="Haridas S."/>
            <person name="Lim J."/>
            <person name="Wang M."/>
            <person name="Labutti K."/>
            <person name="Lipzen A."/>
            <person name="Barry K."/>
            <person name="Grigoriev I.V."/>
        </authorList>
    </citation>
    <scope>NUCLEOTIDE SEQUENCE [LARGE SCALE GENOMIC DNA]</scope>
    <source>
        <strain evidence="5">J235TASD1</strain>
    </source>
</reference>
<dbReference type="EMBL" id="KQ964252">
    <property type="protein sequence ID" value="KXJ90510.1"/>
    <property type="molecule type" value="Genomic_DNA"/>
</dbReference>
<dbReference type="PANTHER" id="PTHR10730">
    <property type="entry name" value="PROCOLLAGEN-LYSINE,2-OXOGLUTARATE 5-DIOXYGENASE/GLYCOSYLTRANSFERASE 25 FAMILY MEMBER"/>
    <property type="match status" value="1"/>
</dbReference>
<dbReference type="InterPro" id="IPR002654">
    <property type="entry name" value="Glyco_trans_25"/>
</dbReference>
<protein>
    <recommendedName>
        <fullName evidence="6">Glycosyltransferase family 25 protein</fullName>
    </recommendedName>
</protein>
<proteinExistence type="inferred from homology"/>
<keyword evidence="5" id="KW-1185">Reference proteome</keyword>
<accession>A0A136IZV7</accession>